<gene>
    <name evidence="3" type="ordered locus">Os03g0757000</name>
</gene>
<keyword evidence="1" id="KW-0808">Transferase</keyword>
<dbReference type="CAZy" id="GT1">
    <property type="family name" value="Glycosyltransferase Family 1"/>
</dbReference>
<dbReference type="KEGG" id="dosa:Os03g0757000"/>
<evidence type="ECO:0000313" key="4">
    <source>
        <dbReference type="Proteomes" id="UP000000763"/>
    </source>
</evidence>
<reference evidence="3 4" key="1">
    <citation type="journal article" date="2005" name="Nature">
        <title>The map-based sequence of the rice genome.</title>
        <authorList>
            <consortium name="International rice genome sequencing project (IRGSP)"/>
            <person name="Matsumoto T."/>
            <person name="Wu J."/>
            <person name="Kanamori H."/>
            <person name="Katayose Y."/>
            <person name="Fujisawa M."/>
            <person name="Namiki N."/>
            <person name="Mizuno H."/>
            <person name="Yamamoto K."/>
            <person name="Antonio B.A."/>
            <person name="Baba T."/>
            <person name="Sakata K."/>
            <person name="Nagamura Y."/>
            <person name="Aoki H."/>
            <person name="Arikawa K."/>
            <person name="Arita K."/>
            <person name="Bito T."/>
            <person name="Chiden Y."/>
            <person name="Fujitsuka N."/>
            <person name="Fukunaka R."/>
            <person name="Hamada M."/>
            <person name="Harada C."/>
            <person name="Hayashi A."/>
            <person name="Hijishita S."/>
            <person name="Honda M."/>
            <person name="Hosokawa S."/>
            <person name="Ichikawa Y."/>
            <person name="Idonuma A."/>
            <person name="Iijima M."/>
            <person name="Ikeda M."/>
            <person name="Ikeno M."/>
            <person name="Ito K."/>
            <person name="Ito S."/>
            <person name="Ito T."/>
            <person name="Ito Y."/>
            <person name="Ito Y."/>
            <person name="Iwabuchi A."/>
            <person name="Kamiya K."/>
            <person name="Karasawa W."/>
            <person name="Kurita K."/>
            <person name="Katagiri S."/>
            <person name="Kikuta A."/>
            <person name="Kobayashi H."/>
            <person name="Kobayashi N."/>
            <person name="Machita K."/>
            <person name="Maehara T."/>
            <person name="Masukawa M."/>
            <person name="Mizubayashi T."/>
            <person name="Mukai Y."/>
            <person name="Nagasaki H."/>
            <person name="Nagata Y."/>
            <person name="Naito S."/>
            <person name="Nakashima M."/>
            <person name="Nakama Y."/>
            <person name="Nakamichi Y."/>
            <person name="Nakamura M."/>
            <person name="Meguro A."/>
            <person name="Negishi M."/>
            <person name="Ohta I."/>
            <person name="Ohta T."/>
            <person name="Okamoto M."/>
            <person name="Ono N."/>
            <person name="Saji S."/>
            <person name="Sakaguchi M."/>
            <person name="Sakai K."/>
            <person name="Shibata M."/>
            <person name="Shimokawa T."/>
            <person name="Song J."/>
            <person name="Takazaki Y."/>
            <person name="Terasawa K."/>
            <person name="Tsugane M."/>
            <person name="Tsuji K."/>
            <person name="Ueda S."/>
            <person name="Waki K."/>
            <person name="Yamagata H."/>
            <person name="Yamamoto M."/>
            <person name="Yamamoto S."/>
            <person name="Yamane H."/>
            <person name="Yoshiki S."/>
            <person name="Yoshihara R."/>
            <person name="Yukawa K."/>
            <person name="Zhong H."/>
            <person name="Yano M."/>
            <person name="Yuan Q."/>
            <person name="Ouyang S."/>
            <person name="Liu J."/>
            <person name="Jones K.M."/>
            <person name="Gansberger K."/>
            <person name="Moffat K."/>
            <person name="Hill J."/>
            <person name="Bera J."/>
            <person name="Fadrosh D."/>
            <person name="Jin S."/>
            <person name="Johri S."/>
            <person name="Kim M."/>
            <person name="Overton L."/>
            <person name="Reardon M."/>
            <person name="Tsitrin T."/>
            <person name="Vuong H."/>
            <person name="Weaver B."/>
            <person name="Ciecko A."/>
            <person name="Tallon L."/>
            <person name="Jackson J."/>
            <person name="Pai G."/>
            <person name="Aken S.V."/>
            <person name="Utterback T."/>
            <person name="Reidmuller S."/>
            <person name="Feldblyum T."/>
            <person name="Hsiao J."/>
            <person name="Zismann V."/>
            <person name="Iobst S."/>
            <person name="de Vazeille A.R."/>
            <person name="Buell C.R."/>
            <person name="Ying K."/>
            <person name="Li Y."/>
            <person name="Lu T."/>
            <person name="Huang Y."/>
            <person name="Zhao Q."/>
            <person name="Feng Q."/>
            <person name="Zhang L."/>
            <person name="Zhu J."/>
            <person name="Weng Q."/>
            <person name="Mu J."/>
            <person name="Lu Y."/>
            <person name="Fan D."/>
            <person name="Liu Y."/>
            <person name="Guan J."/>
            <person name="Zhang Y."/>
            <person name="Yu S."/>
            <person name="Liu X."/>
            <person name="Zhang Y."/>
            <person name="Hong G."/>
            <person name="Han B."/>
            <person name="Choisne N."/>
            <person name="Demange N."/>
            <person name="Orjeda G."/>
            <person name="Samain S."/>
            <person name="Cattolico L."/>
            <person name="Pelletier E."/>
            <person name="Couloux A."/>
            <person name="Segurens B."/>
            <person name="Wincker P."/>
            <person name="D'Hont A."/>
            <person name="Scarpelli C."/>
            <person name="Weissenbach J."/>
            <person name="Salanoubat M."/>
            <person name="Quetier F."/>
            <person name="Yu Y."/>
            <person name="Kim H.R."/>
            <person name="Rambo T."/>
            <person name="Currie J."/>
            <person name="Collura K."/>
            <person name="Luo M."/>
            <person name="Yang T."/>
            <person name="Ammiraju J.S.S."/>
            <person name="Engler F."/>
            <person name="Soderlund C."/>
            <person name="Wing R.A."/>
            <person name="Palmer L.E."/>
            <person name="de la Bastide M."/>
            <person name="Spiegel L."/>
            <person name="Nascimento L."/>
            <person name="Zutavern T."/>
            <person name="O'Shaughnessy A."/>
            <person name="Dike S."/>
            <person name="Dedhia N."/>
            <person name="Preston R."/>
            <person name="Balija V."/>
            <person name="McCombie W.R."/>
            <person name="Chow T."/>
            <person name="Chen H."/>
            <person name="Chung M."/>
            <person name="Chen C."/>
            <person name="Shaw J."/>
            <person name="Wu H."/>
            <person name="Hsiao K."/>
            <person name="Chao Y."/>
            <person name="Chu M."/>
            <person name="Cheng C."/>
            <person name="Hour A."/>
            <person name="Lee P."/>
            <person name="Lin S."/>
            <person name="Lin Y."/>
            <person name="Liou J."/>
            <person name="Liu S."/>
            <person name="Hsing Y."/>
            <person name="Raghuvanshi S."/>
            <person name="Mohanty A."/>
            <person name="Bharti A.K."/>
            <person name="Gaur A."/>
            <person name="Gupta V."/>
            <person name="Kumar D."/>
            <person name="Ravi V."/>
            <person name="Vij S."/>
            <person name="Kapur A."/>
            <person name="Khurana P."/>
            <person name="Khurana P."/>
            <person name="Khurana J.P."/>
            <person name="Tyagi A.K."/>
            <person name="Gaikwad K."/>
            <person name="Singh A."/>
            <person name="Dalal V."/>
            <person name="Srivastava S."/>
            <person name="Dixit A."/>
            <person name="Pal A.K."/>
            <person name="Ghazi I.A."/>
            <person name="Yadav M."/>
            <person name="Pandit A."/>
            <person name="Bhargava A."/>
            <person name="Sureshbabu K."/>
            <person name="Batra K."/>
            <person name="Sharma T.R."/>
            <person name="Mohapatra T."/>
            <person name="Singh N.K."/>
            <person name="Messing J."/>
            <person name="Nelson A.B."/>
            <person name="Fuks G."/>
            <person name="Kavchok S."/>
            <person name="Keizer G."/>
            <person name="Linton E."/>
            <person name="Llaca V."/>
            <person name="Song R."/>
            <person name="Tanyolac B."/>
            <person name="Young S."/>
            <person name="Ho-Il K."/>
            <person name="Hahn J.H."/>
            <person name="Sangsakoo G."/>
            <person name="Vanavichit A."/>
            <person name="de Mattos Luiz.A.T."/>
            <person name="Zimmer P.D."/>
            <person name="Malone G."/>
            <person name="Dellagostin O."/>
            <person name="de Oliveira A.C."/>
            <person name="Bevan M."/>
            <person name="Bancroft I."/>
            <person name="Minx P."/>
            <person name="Cordum H."/>
            <person name="Wilson R."/>
            <person name="Cheng Z."/>
            <person name="Jin W."/>
            <person name="Jiang J."/>
            <person name="Leong S.A."/>
            <person name="Iwama H."/>
            <person name="Gojobori T."/>
            <person name="Itoh T."/>
            <person name="Niimura Y."/>
            <person name="Fujii Y."/>
            <person name="Habara T."/>
            <person name="Sakai H."/>
            <person name="Sato Y."/>
            <person name="Wilson G."/>
            <person name="Kumar K."/>
            <person name="McCouch S."/>
            <person name="Juretic N."/>
            <person name="Hoen D."/>
            <person name="Wright S."/>
            <person name="Bruskiewich R."/>
            <person name="Bureau T."/>
            <person name="Miyao A."/>
            <person name="Hirochika H."/>
            <person name="Nishikawa T."/>
            <person name="Kadowaki K."/>
            <person name="Sugiura M."/>
            <person name="Burr B."/>
            <person name="Sasaki T."/>
        </authorList>
    </citation>
    <scope>NUCLEOTIDE SEQUENCE [LARGE SCALE GENOMIC DNA]</scope>
    <source>
        <strain evidence="4">cv. Nipponbare</strain>
    </source>
</reference>
<evidence type="ECO:0000256" key="2">
    <source>
        <dbReference type="SAM" id="MobiDB-lite"/>
    </source>
</evidence>
<dbReference type="Pfam" id="PF00201">
    <property type="entry name" value="UDPGT"/>
    <property type="match status" value="1"/>
</dbReference>
<feature type="non-terminal residue" evidence="3">
    <location>
        <position position="1"/>
    </location>
</feature>
<feature type="region of interest" description="Disordered" evidence="2">
    <location>
        <begin position="44"/>
        <end position="64"/>
    </location>
</feature>
<dbReference type="Gene3D" id="3.40.50.2000">
    <property type="entry name" value="Glycogen Phosphorylase B"/>
    <property type="match status" value="2"/>
</dbReference>
<dbReference type="CDD" id="cd03784">
    <property type="entry name" value="GT1_Gtf-like"/>
    <property type="match status" value="1"/>
</dbReference>
<dbReference type="PANTHER" id="PTHR48045">
    <property type="entry name" value="UDP-GLYCOSYLTRANSFERASE 72B1"/>
    <property type="match status" value="1"/>
</dbReference>
<evidence type="ECO:0000313" key="3">
    <source>
        <dbReference type="EMBL" id="BAF13234.2"/>
    </source>
</evidence>
<dbReference type="GO" id="GO:0008194">
    <property type="term" value="F:UDP-glycosyltransferase activity"/>
    <property type="evidence" value="ECO:0007669"/>
    <property type="project" value="InterPro"/>
</dbReference>
<dbReference type="PANTHER" id="PTHR48045:SF28">
    <property type="entry name" value="UDP-GLYCOSYLTRANSFERASE 83A1"/>
    <property type="match status" value="1"/>
</dbReference>
<accession>Q0DNF4</accession>
<feature type="region of interest" description="Disordered" evidence="2">
    <location>
        <begin position="79"/>
        <end position="117"/>
    </location>
</feature>
<dbReference type="SUPFAM" id="SSF53756">
    <property type="entry name" value="UDP-Glycosyltransferase/glycogen phosphorylase"/>
    <property type="match status" value="1"/>
</dbReference>
<dbReference type="Proteomes" id="UP000000763">
    <property type="component" value="Chromosome 3"/>
</dbReference>
<name>Q0DNF4_ORYSJ</name>
<dbReference type="EMBL" id="AP008209">
    <property type="protein sequence ID" value="BAF13234.2"/>
    <property type="molecule type" value="Genomic_DNA"/>
</dbReference>
<dbReference type="FunFam" id="3.40.50.2000:FF:000061">
    <property type="entry name" value="UDP-glycosyltransferase 83A1"/>
    <property type="match status" value="1"/>
</dbReference>
<proteinExistence type="predicted"/>
<reference evidence="4" key="2">
    <citation type="journal article" date="2008" name="Nucleic Acids Res.">
        <title>The rice annotation project database (RAP-DB): 2008 update.</title>
        <authorList>
            <consortium name="The rice annotation project (RAP)"/>
        </authorList>
    </citation>
    <scope>GENOME REANNOTATION</scope>
    <source>
        <strain evidence="4">cv. Nipponbare</strain>
    </source>
</reference>
<organism evidence="3 4">
    <name type="scientific">Oryza sativa subsp. japonica</name>
    <name type="common">Rice</name>
    <dbReference type="NCBI Taxonomy" id="39947"/>
    <lineage>
        <taxon>Eukaryota</taxon>
        <taxon>Viridiplantae</taxon>
        <taxon>Streptophyta</taxon>
        <taxon>Embryophyta</taxon>
        <taxon>Tracheophyta</taxon>
        <taxon>Spermatophyta</taxon>
        <taxon>Magnoliopsida</taxon>
        <taxon>Liliopsida</taxon>
        <taxon>Poales</taxon>
        <taxon>Poaceae</taxon>
        <taxon>BOP clade</taxon>
        <taxon>Oryzoideae</taxon>
        <taxon>Oryzeae</taxon>
        <taxon>Oryzinae</taxon>
        <taxon>Oryza</taxon>
        <taxon>Oryza sativa</taxon>
    </lineage>
</organism>
<feature type="compositionally biased region" description="Low complexity" evidence="2">
    <location>
        <begin position="97"/>
        <end position="116"/>
    </location>
</feature>
<protein>
    <submittedName>
        <fullName evidence="3">Os03g0757000 protein</fullName>
    </submittedName>
</protein>
<dbReference type="AlphaFoldDB" id="Q0DNF4"/>
<dbReference type="InterPro" id="IPR002213">
    <property type="entry name" value="UDP_glucos_trans"/>
</dbReference>
<evidence type="ECO:0000256" key="1">
    <source>
        <dbReference type="ARBA" id="ARBA00022679"/>
    </source>
</evidence>
<sequence>LQPPQKAIVASQLHKVEEEEKGDRQIWLRVTSSCCRCHARATSSRSWSSPTASPTRASRSPSSTRRWTTRWWWPRCRRAAPRSSGSGGSTSPPSPTASPATRTARTSTSSSTPTRAKLIEDGVLNEKGWPERQETLQLAPGMPPLHTSLLSWNNSGAAEGQHIIFDLVCRNNKFNDDLAEMTVCNSFHEAEPAVFKLFPDLLPIGPLVADRELRRPVGHFLPEDAGCLDWLDAQPDGSVVYVAFGSLAIFDARQFQELAVGLELTGRPFLWVVRPDFTPGLSTAWLDAFRRRVAGRGVIVEWCSQQRVLAHAAVACFVSHCGWNSTLEGVRNGVPFLCWPYFCDQFLDRSYITAVWRTGLAVAAGEEDGVVTRDEVRSKVEQVVGDGEIRERARLLRDTARACVSEGGSSHKNFRKFIDLLSE</sequence>